<evidence type="ECO:0000256" key="6">
    <source>
        <dbReference type="ARBA" id="ARBA00022842"/>
    </source>
</evidence>
<dbReference type="GO" id="GO:0033388">
    <property type="term" value="P:putrescine biosynthetic process from arginine"/>
    <property type="evidence" value="ECO:0007669"/>
    <property type="project" value="TreeGrafter"/>
</dbReference>
<dbReference type="PANTHER" id="PTHR43295">
    <property type="entry name" value="ARGININE DECARBOXYLASE"/>
    <property type="match status" value="1"/>
</dbReference>
<comment type="cofactor">
    <cofactor evidence="1 10">
        <name>pyridoxal 5'-phosphate</name>
        <dbReference type="ChEBI" id="CHEBI:597326"/>
    </cofactor>
</comment>
<dbReference type="GO" id="GO:0008792">
    <property type="term" value="F:arginine decarboxylase activity"/>
    <property type="evidence" value="ECO:0007669"/>
    <property type="project" value="UniProtKB-EC"/>
</dbReference>
<dbReference type="InterPro" id="IPR000183">
    <property type="entry name" value="Orn/DAP/Arg_de-COase"/>
</dbReference>
<evidence type="ECO:0000313" key="12">
    <source>
        <dbReference type="EMBL" id="OGE81168.1"/>
    </source>
</evidence>
<feature type="active site" description="Proton donor" evidence="10">
    <location>
        <position position="394"/>
    </location>
</feature>
<dbReference type="PRINTS" id="PR01180">
    <property type="entry name" value="ARGDCRBXLASE"/>
</dbReference>
<dbReference type="PRINTS" id="PR01179">
    <property type="entry name" value="ODADCRBXLASE"/>
</dbReference>
<keyword evidence="8" id="KW-0745">Spermidine biosynthesis</keyword>
<evidence type="ECO:0000256" key="3">
    <source>
        <dbReference type="ARBA" id="ARBA00008357"/>
    </source>
</evidence>
<dbReference type="PANTHER" id="PTHR43295:SF9">
    <property type="entry name" value="BIOSYNTHETIC ARGININE DECARBOXYLASE"/>
    <property type="match status" value="1"/>
</dbReference>
<comment type="caution">
    <text evidence="12">The sequence shown here is derived from an EMBL/GenBank/DDBJ whole genome shotgun (WGS) entry which is preliminary data.</text>
</comment>
<evidence type="ECO:0000259" key="11">
    <source>
        <dbReference type="Pfam" id="PF02784"/>
    </source>
</evidence>
<feature type="domain" description="Orn/DAP/Arg decarboxylase 2 N-terminal" evidence="11">
    <location>
        <begin position="82"/>
        <end position="327"/>
    </location>
</feature>
<keyword evidence="6" id="KW-0460">Magnesium</keyword>
<evidence type="ECO:0000256" key="9">
    <source>
        <dbReference type="ARBA" id="ARBA00023239"/>
    </source>
</evidence>
<dbReference type="GO" id="GO:0006527">
    <property type="term" value="P:L-arginine catabolic process"/>
    <property type="evidence" value="ECO:0007669"/>
    <property type="project" value="InterPro"/>
</dbReference>
<evidence type="ECO:0000313" key="13">
    <source>
        <dbReference type="Proteomes" id="UP000178892"/>
    </source>
</evidence>
<dbReference type="InterPro" id="IPR022644">
    <property type="entry name" value="De-COase2_N"/>
</dbReference>
<dbReference type="EMBL" id="MFEL01000010">
    <property type="protein sequence ID" value="OGE81168.1"/>
    <property type="molecule type" value="Genomic_DNA"/>
</dbReference>
<keyword evidence="7 10" id="KW-0663">Pyridoxal phosphate</keyword>
<comment type="similarity">
    <text evidence="3">Belongs to the Orn/Lys/Arg decarboxylase class-II family. SpeA subfamily.</text>
</comment>
<name>A0A1F5NU51_9BACT</name>
<dbReference type="Gene3D" id="3.20.20.10">
    <property type="entry name" value="Alanine racemase"/>
    <property type="match status" value="1"/>
</dbReference>
<accession>A0A1F5NU51</accession>
<dbReference type="InterPro" id="IPR029066">
    <property type="entry name" value="PLP-binding_barrel"/>
</dbReference>
<evidence type="ECO:0000256" key="5">
    <source>
        <dbReference type="ARBA" id="ARBA00022793"/>
    </source>
</evidence>
<proteinExistence type="inferred from homology"/>
<dbReference type="SUPFAM" id="SSF51419">
    <property type="entry name" value="PLP-binding barrel"/>
    <property type="match status" value="1"/>
</dbReference>
<dbReference type="InterPro" id="IPR022653">
    <property type="entry name" value="De-COase2_pyr-phos_BS"/>
</dbReference>
<dbReference type="InterPro" id="IPR009006">
    <property type="entry name" value="Ala_racemase/Decarboxylase_C"/>
</dbReference>
<dbReference type="EC" id="4.1.1.19" evidence="4"/>
<keyword evidence="5" id="KW-0210">Decarboxylase</keyword>
<evidence type="ECO:0000256" key="2">
    <source>
        <dbReference type="ARBA" id="ARBA00001946"/>
    </source>
</evidence>
<dbReference type="InterPro" id="IPR002985">
    <property type="entry name" value="Arg_decrbxlase"/>
</dbReference>
<dbReference type="STRING" id="1817825.A2720_01345"/>
<dbReference type="Pfam" id="PF02784">
    <property type="entry name" value="Orn_Arg_deC_N"/>
    <property type="match status" value="1"/>
</dbReference>
<protein>
    <recommendedName>
        <fullName evidence="4">arginine decarboxylase</fullName>
        <ecNumber evidence="4">4.1.1.19</ecNumber>
    </recommendedName>
</protein>
<comment type="cofactor">
    <cofactor evidence="2">
        <name>Mg(2+)</name>
        <dbReference type="ChEBI" id="CHEBI:18420"/>
    </cofactor>
</comment>
<feature type="modified residue" description="N6-(pyridoxal phosphate)lysine" evidence="10">
    <location>
        <position position="107"/>
    </location>
</feature>
<evidence type="ECO:0000256" key="1">
    <source>
        <dbReference type="ARBA" id="ARBA00001933"/>
    </source>
</evidence>
<evidence type="ECO:0000256" key="7">
    <source>
        <dbReference type="ARBA" id="ARBA00022898"/>
    </source>
</evidence>
<organism evidence="12 13">
    <name type="scientific">Candidatus Doudnabacteria bacterium RIFCSPHIGHO2_01_FULL_46_24</name>
    <dbReference type="NCBI Taxonomy" id="1817825"/>
    <lineage>
        <taxon>Bacteria</taxon>
        <taxon>Candidatus Doudnaibacteriota</taxon>
    </lineage>
</organism>
<evidence type="ECO:0000256" key="10">
    <source>
        <dbReference type="PIRSR" id="PIRSR600183-50"/>
    </source>
</evidence>
<dbReference type="SUPFAM" id="SSF50621">
    <property type="entry name" value="Alanine racemase C-terminal domain-like"/>
    <property type="match status" value="1"/>
</dbReference>
<evidence type="ECO:0000256" key="8">
    <source>
        <dbReference type="ARBA" id="ARBA00023066"/>
    </source>
</evidence>
<dbReference type="Gene3D" id="2.40.37.10">
    <property type="entry name" value="Lyase, Ornithine Decarboxylase, Chain A, domain 1"/>
    <property type="match status" value="1"/>
</dbReference>
<sequence length="470" mass="54231">MLYHKRVKKNQTVRKRKKKNGFKKFWRLGLEEFNTQNFDIGPDGELIVREGNYQYNVHDLVKKYGSPTEIVFPTIMENRVRDLIETFNAYIKILGYKGRFYYHYAMKANQTKEFVLPAVAEGANLDVASANELYLVKRMIEQDKFNRKIRVICNGPKTEKYISLIEELKGKGLIVVPIIEDYNELERLKKFKGEVGIRVNLDIKVQAHWDKKFNRYGFTEEELLKIGKVRNLSTLHYHISKQIITIKGFTKPLKRALRLFAGMKEKNPGLMILDIGGGAGIPFEKKKHFYSGKSLIHQIVKTAKKECDKLGIRHPNLIVEWGSYVAAPAQITIYKIITEKDVSVKNHKKWYVVDGSFMNDLLDTWAIHQKWHVVPVNCMNSRKLQPVWFAGSSCDSDDKYTAGGDYIPMPRLEDCDELFVAFFDTGAYQDALASHHCLLSSPAKLIAQNGEIKVARRRETAEDVGRQFGW</sequence>
<dbReference type="GO" id="GO:0008295">
    <property type="term" value="P:spermidine biosynthetic process"/>
    <property type="evidence" value="ECO:0007669"/>
    <property type="project" value="UniProtKB-KW"/>
</dbReference>
<dbReference type="AlphaFoldDB" id="A0A1F5NU51"/>
<dbReference type="Proteomes" id="UP000178892">
    <property type="component" value="Unassembled WGS sequence"/>
</dbReference>
<reference evidence="12 13" key="1">
    <citation type="journal article" date="2016" name="Nat. Commun.">
        <title>Thousands of microbial genomes shed light on interconnected biogeochemical processes in an aquifer system.</title>
        <authorList>
            <person name="Anantharaman K."/>
            <person name="Brown C.T."/>
            <person name="Hug L.A."/>
            <person name="Sharon I."/>
            <person name="Castelle C.J."/>
            <person name="Probst A.J."/>
            <person name="Thomas B.C."/>
            <person name="Singh A."/>
            <person name="Wilkins M.J."/>
            <person name="Karaoz U."/>
            <person name="Brodie E.L."/>
            <person name="Williams K.H."/>
            <person name="Hubbard S.S."/>
            <person name="Banfield J.F."/>
        </authorList>
    </citation>
    <scope>NUCLEOTIDE SEQUENCE [LARGE SCALE GENOMIC DNA]</scope>
</reference>
<dbReference type="PROSITE" id="PS00878">
    <property type="entry name" value="ODR_DC_2_1"/>
    <property type="match status" value="1"/>
</dbReference>
<evidence type="ECO:0000256" key="4">
    <source>
        <dbReference type="ARBA" id="ARBA00012426"/>
    </source>
</evidence>
<keyword evidence="9" id="KW-0456">Lyase</keyword>
<gene>
    <name evidence="12" type="ORF">A2720_01345</name>
</gene>